<dbReference type="PANTHER" id="PTHR35186:SF4">
    <property type="entry name" value="PRION-INHIBITION AND PROPAGATION HELO DOMAIN-CONTAINING PROTEIN"/>
    <property type="match status" value="1"/>
</dbReference>
<proteinExistence type="predicted"/>
<keyword evidence="1" id="KW-0732">Signal</keyword>
<dbReference type="Pfam" id="PF24476">
    <property type="entry name" value="DUF7580"/>
    <property type="match status" value="1"/>
</dbReference>
<gene>
    <name evidence="3" type="ORF">EKO27_g7440</name>
</gene>
<protein>
    <recommendedName>
        <fullName evidence="2">DUF7580 domain-containing protein</fullName>
    </recommendedName>
</protein>
<comment type="caution">
    <text evidence="3">The sequence shown here is derived from an EMBL/GenBank/DDBJ whole genome shotgun (WGS) entry which is preliminary data.</text>
</comment>
<feature type="signal peptide" evidence="1">
    <location>
        <begin position="1"/>
        <end position="20"/>
    </location>
</feature>
<feature type="chain" id="PRO_5019411811" description="DUF7580 domain-containing protein" evidence="1">
    <location>
        <begin position="21"/>
        <end position="501"/>
    </location>
</feature>
<evidence type="ECO:0000256" key="1">
    <source>
        <dbReference type="SAM" id="SignalP"/>
    </source>
</evidence>
<evidence type="ECO:0000259" key="2">
    <source>
        <dbReference type="Pfam" id="PF24476"/>
    </source>
</evidence>
<name>A0A439CZR9_9PEZI</name>
<organism evidence="3 4">
    <name type="scientific">Xylaria grammica</name>
    <dbReference type="NCBI Taxonomy" id="363999"/>
    <lineage>
        <taxon>Eukaryota</taxon>
        <taxon>Fungi</taxon>
        <taxon>Dikarya</taxon>
        <taxon>Ascomycota</taxon>
        <taxon>Pezizomycotina</taxon>
        <taxon>Sordariomycetes</taxon>
        <taxon>Xylariomycetidae</taxon>
        <taxon>Xylariales</taxon>
        <taxon>Xylariaceae</taxon>
        <taxon>Xylaria</taxon>
    </lineage>
</organism>
<keyword evidence="4" id="KW-1185">Reference proteome</keyword>
<dbReference type="PANTHER" id="PTHR35186">
    <property type="entry name" value="ANK_REP_REGION DOMAIN-CONTAINING PROTEIN"/>
    <property type="match status" value="1"/>
</dbReference>
<dbReference type="AlphaFoldDB" id="A0A439CZR9"/>
<sequence length="501" mass="56473">MSGFEIAGIVLGAIPLVISALEHYKTGQSTLAALLKYQGQLDKLLYQLKVQQTAFYFDILQLLRGAEIEEVEDRTDISLEDCLLILRNNKNGGQLQEYLGIHYGTFLDILRRYEKCLKKIAKKLRHIRRLPDASKDDLAALLIANPPVKGRFEFSERISFSIERGTLNALIEELGEDRLNLKTIIKELHNRIPQAKPAATGRRLAADSIKFTLLFEMKNGLLEAYVKANPRDMSDTLFISDTSRRVSFQNHEDHTPSITLSEPTQPLAASTKILGICDLASQSQIRDYILSLTLKGEVLDFIHEPYQARRGFSTPTTLEAVLRQGATDKKLRLTPKQRSLMALDIASSIIQLRKTCWSDPAFSSKVIKCVLGANGKSARVSTVAFIEQVTERNRAASLGSEPKAALLELAILLLEIWHHETLEMWAEEGGFGETGTARERLAAAMEWLDATAAEFPVRYLEATEQCLSLCVQRSREWDDYEFLTLYCENVIKPLQMSCEHW</sequence>
<evidence type="ECO:0000313" key="3">
    <source>
        <dbReference type="EMBL" id="RWA07670.1"/>
    </source>
</evidence>
<reference evidence="3 4" key="1">
    <citation type="submission" date="2018-12" db="EMBL/GenBank/DDBJ databases">
        <title>Draft genome sequence of Xylaria grammica IHI A82.</title>
        <authorList>
            <person name="Buettner E."/>
            <person name="Kellner H."/>
        </authorList>
    </citation>
    <scope>NUCLEOTIDE SEQUENCE [LARGE SCALE GENOMIC DNA]</scope>
    <source>
        <strain evidence="3 4">IHI A82</strain>
    </source>
</reference>
<accession>A0A439CZR9</accession>
<dbReference type="EMBL" id="RYZI01000244">
    <property type="protein sequence ID" value="RWA07670.1"/>
    <property type="molecule type" value="Genomic_DNA"/>
</dbReference>
<evidence type="ECO:0000313" key="4">
    <source>
        <dbReference type="Proteomes" id="UP000286045"/>
    </source>
</evidence>
<dbReference type="STRING" id="363999.A0A439CZR9"/>
<dbReference type="InterPro" id="IPR056002">
    <property type="entry name" value="DUF7580"/>
</dbReference>
<dbReference type="Proteomes" id="UP000286045">
    <property type="component" value="Unassembled WGS sequence"/>
</dbReference>
<feature type="domain" description="DUF7580" evidence="2">
    <location>
        <begin position="269"/>
        <end position="498"/>
    </location>
</feature>